<protein>
    <submittedName>
        <fullName evidence="1">Uncharacterized protein</fullName>
    </submittedName>
</protein>
<dbReference type="EMBL" id="CP113520">
    <property type="protein sequence ID" value="WAJ28344.1"/>
    <property type="molecule type" value="Genomic_DNA"/>
</dbReference>
<name>A0ACD4NNA8_9HYPH</name>
<proteinExistence type="predicted"/>
<evidence type="ECO:0000313" key="2">
    <source>
        <dbReference type="Proteomes" id="UP001163223"/>
    </source>
</evidence>
<sequence length="71" mass="7331">MTAFQLLSVRHCERTAEGAAGGLILLAALLVGLLAAAMPLHLACGLFCVHERIGAPMASDICRSASQKVSP</sequence>
<organism evidence="1 2">
    <name type="scientific">Antarcticirhabdus aurantiaca</name>
    <dbReference type="NCBI Taxonomy" id="2606717"/>
    <lineage>
        <taxon>Bacteria</taxon>
        <taxon>Pseudomonadati</taxon>
        <taxon>Pseudomonadota</taxon>
        <taxon>Alphaproteobacteria</taxon>
        <taxon>Hyphomicrobiales</taxon>
        <taxon>Aurantimonadaceae</taxon>
        <taxon>Antarcticirhabdus</taxon>
    </lineage>
</organism>
<dbReference type="Proteomes" id="UP001163223">
    <property type="component" value="Chromosome"/>
</dbReference>
<evidence type="ECO:0000313" key="1">
    <source>
        <dbReference type="EMBL" id="WAJ28344.1"/>
    </source>
</evidence>
<gene>
    <name evidence="1" type="ORF">OXU80_26630</name>
</gene>
<reference evidence="1" key="1">
    <citation type="submission" date="2022-11" db="EMBL/GenBank/DDBJ databases">
        <title>beta-Carotene-producing bacterium, Jeongeuplla avenae sp. nov., alleviates the salt stress of Arabidopsis seedlings.</title>
        <authorList>
            <person name="Jiang L."/>
            <person name="Lee J."/>
        </authorList>
    </citation>
    <scope>NUCLEOTIDE SEQUENCE</scope>
    <source>
        <strain evidence="1">DY_R2A_6</strain>
    </source>
</reference>
<keyword evidence="2" id="KW-1185">Reference proteome</keyword>
<accession>A0ACD4NNA8</accession>